<sequence length="96" mass="10361">MPPLLTVKELNVAQLGAGARQATCDVATWEKGPHDVGGLGGRGGRLGGHGAPAFSRAASSLFSCTRYRPHRLRPVDAYPPHLRLLLHRRFESPMGH</sequence>
<evidence type="ECO:0000313" key="2">
    <source>
        <dbReference type="Proteomes" id="UP000008022"/>
    </source>
</evidence>
<proteinExistence type="predicted"/>
<protein>
    <submittedName>
        <fullName evidence="1">Uncharacterized protein</fullName>
    </submittedName>
</protein>
<evidence type="ECO:0000313" key="1">
    <source>
        <dbReference type="EnsemblPlants" id="ORUFI02G36820.1"/>
    </source>
</evidence>
<accession>A0A0E0NLX8</accession>
<dbReference type="Proteomes" id="UP000008022">
    <property type="component" value="Unassembled WGS sequence"/>
</dbReference>
<reference evidence="1" key="2">
    <citation type="submission" date="2015-06" db="UniProtKB">
        <authorList>
            <consortium name="EnsemblPlants"/>
        </authorList>
    </citation>
    <scope>IDENTIFICATION</scope>
</reference>
<reference evidence="2" key="1">
    <citation type="submission" date="2013-06" db="EMBL/GenBank/DDBJ databases">
        <authorList>
            <person name="Zhao Q."/>
        </authorList>
    </citation>
    <scope>NUCLEOTIDE SEQUENCE</scope>
    <source>
        <strain evidence="2">cv. W1943</strain>
    </source>
</reference>
<keyword evidence="2" id="KW-1185">Reference proteome</keyword>
<dbReference type="AlphaFoldDB" id="A0A0E0NLX8"/>
<dbReference type="HOGENOM" id="CLU_2363415_0_0_1"/>
<organism evidence="1 2">
    <name type="scientific">Oryza rufipogon</name>
    <name type="common">Brownbeard rice</name>
    <name type="synonym">Asian wild rice</name>
    <dbReference type="NCBI Taxonomy" id="4529"/>
    <lineage>
        <taxon>Eukaryota</taxon>
        <taxon>Viridiplantae</taxon>
        <taxon>Streptophyta</taxon>
        <taxon>Embryophyta</taxon>
        <taxon>Tracheophyta</taxon>
        <taxon>Spermatophyta</taxon>
        <taxon>Magnoliopsida</taxon>
        <taxon>Liliopsida</taxon>
        <taxon>Poales</taxon>
        <taxon>Poaceae</taxon>
        <taxon>BOP clade</taxon>
        <taxon>Oryzoideae</taxon>
        <taxon>Oryzeae</taxon>
        <taxon>Oryzinae</taxon>
        <taxon>Oryza</taxon>
    </lineage>
</organism>
<dbReference type="Gramene" id="ORUFI02G36820.1">
    <property type="protein sequence ID" value="ORUFI02G36820.1"/>
    <property type="gene ID" value="ORUFI02G36820"/>
</dbReference>
<dbReference type="EnsemblPlants" id="ORUFI02G36820.1">
    <property type="protein sequence ID" value="ORUFI02G36820.1"/>
    <property type="gene ID" value="ORUFI02G36820"/>
</dbReference>
<name>A0A0E0NLX8_ORYRU</name>